<dbReference type="GO" id="GO:0004563">
    <property type="term" value="F:beta-N-acetylhexosaminidase activity"/>
    <property type="evidence" value="ECO:0007669"/>
    <property type="project" value="UniProtKB-EC"/>
</dbReference>
<dbReference type="PANTHER" id="PTHR22600">
    <property type="entry name" value="BETA-HEXOSAMINIDASE"/>
    <property type="match status" value="1"/>
</dbReference>
<dbReference type="InterPro" id="IPR015882">
    <property type="entry name" value="HEX_bac_N"/>
</dbReference>
<feature type="domain" description="Beta-hexosaminidase bacterial type N-terminal" evidence="9">
    <location>
        <begin position="22"/>
        <end position="168"/>
    </location>
</feature>
<dbReference type="OrthoDB" id="177545at2"/>
<dbReference type="AlphaFoldDB" id="B9XI27"/>
<evidence type="ECO:0000256" key="7">
    <source>
        <dbReference type="SAM" id="SignalP"/>
    </source>
</evidence>
<dbReference type="GO" id="GO:0016020">
    <property type="term" value="C:membrane"/>
    <property type="evidence" value="ECO:0007669"/>
    <property type="project" value="TreeGrafter"/>
</dbReference>
<evidence type="ECO:0000256" key="5">
    <source>
        <dbReference type="ARBA" id="ARBA00023295"/>
    </source>
</evidence>
<evidence type="ECO:0000259" key="8">
    <source>
        <dbReference type="Pfam" id="PF00728"/>
    </source>
</evidence>
<evidence type="ECO:0000256" key="6">
    <source>
        <dbReference type="PIRSR" id="PIRSR625705-1"/>
    </source>
</evidence>
<keyword evidence="11" id="KW-1185">Reference proteome</keyword>
<feature type="signal peptide" evidence="7">
    <location>
        <begin position="1"/>
        <end position="19"/>
    </location>
</feature>
<dbReference type="PRINTS" id="PR00738">
    <property type="entry name" value="GLHYDRLASE20"/>
</dbReference>
<gene>
    <name evidence="10" type="ORF">Cflav_PD3490</name>
</gene>
<dbReference type="CDD" id="cd06563">
    <property type="entry name" value="GH20_chitobiase-like"/>
    <property type="match status" value="1"/>
</dbReference>
<feature type="active site" description="Proton donor" evidence="6">
    <location>
        <position position="354"/>
    </location>
</feature>
<comment type="caution">
    <text evidence="10">The sequence shown here is derived from an EMBL/GenBank/DDBJ whole genome shotgun (WGS) entry which is preliminary data.</text>
</comment>
<keyword evidence="5 10" id="KW-0326">Glycosidase</keyword>
<comment type="similarity">
    <text evidence="2">Belongs to the glycosyl hydrolase 20 family.</text>
</comment>
<dbReference type="SUPFAM" id="SSF51445">
    <property type="entry name" value="(Trans)glycosidases"/>
    <property type="match status" value="1"/>
</dbReference>
<dbReference type="GO" id="GO:0030203">
    <property type="term" value="P:glycosaminoglycan metabolic process"/>
    <property type="evidence" value="ECO:0007669"/>
    <property type="project" value="TreeGrafter"/>
</dbReference>
<proteinExistence type="inferred from homology"/>
<evidence type="ECO:0000313" key="10">
    <source>
        <dbReference type="EMBL" id="EEF60520.1"/>
    </source>
</evidence>
<dbReference type="InterPro" id="IPR025705">
    <property type="entry name" value="Beta_hexosaminidase_sua/sub"/>
</dbReference>
<evidence type="ECO:0000256" key="4">
    <source>
        <dbReference type="ARBA" id="ARBA00022801"/>
    </source>
</evidence>
<dbReference type="SUPFAM" id="SSF55545">
    <property type="entry name" value="beta-N-acetylhexosaminidase-like domain"/>
    <property type="match status" value="1"/>
</dbReference>
<dbReference type="Gene3D" id="3.20.20.80">
    <property type="entry name" value="Glycosidases"/>
    <property type="match status" value="1"/>
</dbReference>
<dbReference type="Pfam" id="PF02838">
    <property type="entry name" value="Glyco_hydro_20b"/>
    <property type="match status" value="1"/>
</dbReference>
<dbReference type="EC" id="3.2.1.52" evidence="3"/>
<evidence type="ECO:0000313" key="11">
    <source>
        <dbReference type="Proteomes" id="UP000003688"/>
    </source>
</evidence>
<dbReference type="GO" id="GO:0005975">
    <property type="term" value="P:carbohydrate metabolic process"/>
    <property type="evidence" value="ECO:0007669"/>
    <property type="project" value="InterPro"/>
</dbReference>
<dbReference type="STRING" id="320771.Cflav_PD3490"/>
<comment type="catalytic activity">
    <reaction evidence="1">
        <text>Hydrolysis of terminal non-reducing N-acetyl-D-hexosamine residues in N-acetyl-beta-D-hexosaminides.</text>
        <dbReference type="EC" id="3.2.1.52"/>
    </reaction>
</comment>
<dbReference type="EMBL" id="ABOX02000016">
    <property type="protein sequence ID" value="EEF60520.1"/>
    <property type="molecule type" value="Genomic_DNA"/>
</dbReference>
<dbReference type="Gene3D" id="3.30.379.10">
    <property type="entry name" value="Chitobiase/beta-hexosaminidase domain 2-like"/>
    <property type="match status" value="1"/>
</dbReference>
<reference evidence="10 11" key="1">
    <citation type="journal article" date="2011" name="J. Bacteriol.">
        <title>Genome sequence of 'Pedosphaera parvula' Ellin514, an aerobic Verrucomicrobial isolate from pasture soil.</title>
        <authorList>
            <person name="Kant R."/>
            <person name="van Passel M.W."/>
            <person name="Sangwan P."/>
            <person name="Palva A."/>
            <person name="Lucas S."/>
            <person name="Copeland A."/>
            <person name="Lapidus A."/>
            <person name="Glavina Del Rio T."/>
            <person name="Dalin E."/>
            <person name="Tice H."/>
            <person name="Bruce D."/>
            <person name="Goodwin L."/>
            <person name="Pitluck S."/>
            <person name="Chertkov O."/>
            <person name="Larimer F.W."/>
            <person name="Land M.L."/>
            <person name="Hauser L."/>
            <person name="Brettin T.S."/>
            <person name="Detter J.C."/>
            <person name="Han S."/>
            <person name="de Vos W.M."/>
            <person name="Janssen P.H."/>
            <person name="Smidt H."/>
        </authorList>
    </citation>
    <scope>NUCLEOTIDE SEQUENCE [LARGE SCALE GENOMIC DNA]</scope>
    <source>
        <strain evidence="10 11">Ellin514</strain>
    </source>
</reference>
<organism evidence="10 11">
    <name type="scientific">Pedosphaera parvula (strain Ellin514)</name>
    <dbReference type="NCBI Taxonomy" id="320771"/>
    <lineage>
        <taxon>Bacteria</taxon>
        <taxon>Pseudomonadati</taxon>
        <taxon>Verrucomicrobiota</taxon>
        <taxon>Pedosphaerae</taxon>
        <taxon>Pedosphaerales</taxon>
        <taxon>Pedosphaeraceae</taxon>
        <taxon>Pedosphaera</taxon>
    </lineage>
</organism>
<evidence type="ECO:0000256" key="2">
    <source>
        <dbReference type="ARBA" id="ARBA00006285"/>
    </source>
</evidence>
<keyword evidence="7" id="KW-0732">Signal</keyword>
<feature type="chain" id="PRO_5002893022" description="beta-N-acetylhexosaminidase" evidence="7">
    <location>
        <begin position="20"/>
        <end position="675"/>
    </location>
</feature>
<evidence type="ECO:0000256" key="1">
    <source>
        <dbReference type="ARBA" id="ARBA00001231"/>
    </source>
</evidence>
<evidence type="ECO:0000256" key="3">
    <source>
        <dbReference type="ARBA" id="ARBA00012663"/>
    </source>
</evidence>
<sequence length="675" mass="73658" precursor="true">MKRLLSIFAILFCAATAFATSPALIPLPQQMVLQTGTFTLCPAQLIPGAPAPAVTKILVDTASRETGEYLAAQLFKSTGYRFEIATNSGAAPVAGTILLTTNSALAILGVEGYELTVATNSVVIRAPASAGVFYGVQSLLQLLPPEIFSPRPVVGVPWTIPCVYIQDAPRFPWRGWMLDSVRHFFNKDEVKEFVDAMALHKLNMFHWHLDDDTAWRIEILKWPLLTQVGAWRTNVNFGLNPRSSTAYGDDGRYGGFYTQADIREIVAYAAQRHITVVPEIEMPGHSSAALNAYPQFGCGCQTCSSPPGSLDNTNSNAGGVFCAARPETMAFLQDVLTEVMDLFPGPYIHVGGDEVNSSNWQQHSLDQTLKSSLGITSMQQYQGYFTQQIANWLKSRGRTMIGWSEIMNGGLVTNAVVMDWLTGSSSRAQQAATNQQFAVMTPTSTCYINYVENPGVTWSVEPPSQSGTVTLSTVYNFEPIPANLPAAFTNYILGAQGNNWAEFIPSRLNMEFKMFPRLCALAEVTWTAPSLKNYTDFSNRLAIHKQRLTQMGVNYNPSLTPPQIAAWTASQISTSLSVLSWDITSSVTTAGEIDVSFCWKTGANGLDIAWAALLENGVEIDRDTHAGFTGATPSRPAYVLRLPARKPGATYILQAFAAGRSGTNSNGVIYRPNWD</sequence>
<feature type="domain" description="Glycoside hydrolase family 20 catalytic" evidence="8">
    <location>
        <begin position="171"/>
        <end position="528"/>
    </location>
</feature>
<dbReference type="InterPro" id="IPR015883">
    <property type="entry name" value="Glyco_hydro_20_cat"/>
</dbReference>
<dbReference type="Pfam" id="PF00728">
    <property type="entry name" value="Glyco_hydro_20"/>
    <property type="match status" value="1"/>
</dbReference>
<name>B9XI27_PEDPL</name>
<dbReference type="RefSeq" id="WP_007415471.1">
    <property type="nucleotide sequence ID" value="NZ_ABOX02000016.1"/>
</dbReference>
<protein>
    <recommendedName>
        <fullName evidence="3">beta-N-acetylhexosaminidase</fullName>
        <ecNumber evidence="3">3.2.1.52</ecNumber>
    </recommendedName>
</protein>
<accession>B9XI27</accession>
<evidence type="ECO:0000259" key="9">
    <source>
        <dbReference type="Pfam" id="PF02838"/>
    </source>
</evidence>
<keyword evidence="4 10" id="KW-0378">Hydrolase</keyword>
<dbReference type="Proteomes" id="UP000003688">
    <property type="component" value="Unassembled WGS sequence"/>
</dbReference>
<dbReference type="InterPro" id="IPR029018">
    <property type="entry name" value="Hex-like_dom2"/>
</dbReference>
<dbReference type="InterPro" id="IPR017853">
    <property type="entry name" value="GH"/>
</dbReference>
<dbReference type="PANTHER" id="PTHR22600:SF57">
    <property type="entry name" value="BETA-N-ACETYLHEXOSAMINIDASE"/>
    <property type="match status" value="1"/>
</dbReference>